<accession>A0A0G0HWU3</accession>
<evidence type="ECO:0000313" key="2">
    <source>
        <dbReference type="Proteomes" id="UP000034366"/>
    </source>
</evidence>
<proteinExistence type="predicted"/>
<reference evidence="1 2" key="1">
    <citation type="journal article" date="2015" name="Nature">
        <title>rRNA introns, odd ribosomes, and small enigmatic genomes across a large radiation of phyla.</title>
        <authorList>
            <person name="Brown C.T."/>
            <person name="Hug L.A."/>
            <person name="Thomas B.C."/>
            <person name="Sharon I."/>
            <person name="Castelle C.J."/>
            <person name="Singh A."/>
            <person name="Wilkins M.J."/>
            <person name="Williams K.H."/>
            <person name="Banfield J.F."/>
        </authorList>
    </citation>
    <scope>NUCLEOTIDE SEQUENCE [LARGE SCALE GENOMIC DNA]</scope>
</reference>
<dbReference type="EMBL" id="LBTW01000069">
    <property type="protein sequence ID" value="KKQ46737.1"/>
    <property type="molecule type" value="Genomic_DNA"/>
</dbReference>
<organism evidence="1 2">
    <name type="scientific">Candidatus Woesebacteria bacterium GW2011_GWD1_38_10</name>
    <dbReference type="NCBI Taxonomy" id="1618592"/>
    <lineage>
        <taxon>Bacteria</taxon>
        <taxon>Candidatus Woeseibacteriota</taxon>
    </lineage>
</organism>
<comment type="caution">
    <text evidence="1">The sequence shown here is derived from an EMBL/GenBank/DDBJ whole genome shotgun (WGS) entry which is preliminary data.</text>
</comment>
<dbReference type="AlphaFoldDB" id="A0A0G0HWU3"/>
<evidence type="ECO:0000313" key="1">
    <source>
        <dbReference type="EMBL" id="KKQ46737.1"/>
    </source>
</evidence>
<dbReference type="Proteomes" id="UP000034366">
    <property type="component" value="Unassembled WGS sequence"/>
</dbReference>
<gene>
    <name evidence="1" type="ORF">US67_C0069G0002</name>
</gene>
<name>A0A0G0HWU3_9BACT</name>
<sequence>MRSFCFMKENIDIGHGETVLQTVPTCDTCLHCKSKIEMVAPHVSGTVDDCDREDIHTLAYPDKCPSYEKNIRTKISDFFQKIRQGRLHRISAEELGYPKEHTQLLMDTIKGKIRPTAIVSYIDDEGVTRTEAIYPDNNKK</sequence>
<protein>
    <submittedName>
        <fullName evidence="1">Uncharacterized protein</fullName>
    </submittedName>
</protein>